<organism evidence="9 11">
    <name type="scientific">Nesidiocoris tenuis</name>
    <dbReference type="NCBI Taxonomy" id="355587"/>
    <lineage>
        <taxon>Eukaryota</taxon>
        <taxon>Metazoa</taxon>
        <taxon>Ecdysozoa</taxon>
        <taxon>Arthropoda</taxon>
        <taxon>Hexapoda</taxon>
        <taxon>Insecta</taxon>
        <taxon>Pterygota</taxon>
        <taxon>Neoptera</taxon>
        <taxon>Paraneoptera</taxon>
        <taxon>Hemiptera</taxon>
        <taxon>Heteroptera</taxon>
        <taxon>Panheteroptera</taxon>
        <taxon>Cimicomorpha</taxon>
        <taxon>Miridae</taxon>
        <taxon>Dicyphina</taxon>
        <taxon>Nesidiocoris</taxon>
    </lineage>
</organism>
<keyword evidence="3" id="KW-0813">Transport</keyword>
<dbReference type="InterPro" id="IPR000175">
    <property type="entry name" value="Na/ntran_symport"/>
</dbReference>
<dbReference type="InterPro" id="IPR037272">
    <property type="entry name" value="SNS_sf"/>
</dbReference>
<evidence type="ECO:0000313" key="9">
    <source>
        <dbReference type="EMBL" id="CAB0014551.1"/>
    </source>
</evidence>
<dbReference type="GO" id="GO:0015293">
    <property type="term" value="F:symporter activity"/>
    <property type="evidence" value="ECO:0007669"/>
    <property type="project" value="UniProtKB-KW"/>
</dbReference>
<evidence type="ECO:0000313" key="11">
    <source>
        <dbReference type="Proteomes" id="UP000479000"/>
    </source>
</evidence>
<evidence type="ECO:0000256" key="7">
    <source>
        <dbReference type="ARBA" id="ARBA00023136"/>
    </source>
</evidence>
<comment type="similarity">
    <text evidence="2">Belongs to the sodium:neurotransmitter symporter (SNF) (TC 2.A.22) family.</text>
</comment>
<dbReference type="AlphaFoldDB" id="A0A6H5HDI5"/>
<keyword evidence="5" id="KW-0769">Symport</keyword>
<evidence type="ECO:0000256" key="3">
    <source>
        <dbReference type="ARBA" id="ARBA00022448"/>
    </source>
</evidence>
<evidence type="ECO:0000313" key="10">
    <source>
        <dbReference type="EMBL" id="CAB0014554.1"/>
    </source>
</evidence>
<gene>
    <name evidence="9" type="ORF">NTEN_LOCUS18977</name>
    <name evidence="10" type="ORF">NTEN_LOCUS18980</name>
</gene>
<dbReference type="GO" id="GO:0016020">
    <property type="term" value="C:membrane"/>
    <property type="evidence" value="ECO:0007669"/>
    <property type="project" value="UniProtKB-SubCell"/>
</dbReference>
<sequence length="96" mass="11268">MFGDFLTYATKTEVWNPLYSVDSVFLRFAGVGYATMTIVFFLDLYYCVIIAWGLFYLLSSALWFPELPWSSCGMWFYLDSLIAWKYFAANGRFLKE</sequence>
<comment type="subcellular location">
    <subcellularLocation>
        <location evidence="1">Membrane</location>
        <topology evidence="1">Multi-pass membrane protein</topology>
    </subcellularLocation>
</comment>
<dbReference type="Proteomes" id="UP000479000">
    <property type="component" value="Unassembled WGS sequence"/>
</dbReference>
<evidence type="ECO:0000256" key="5">
    <source>
        <dbReference type="ARBA" id="ARBA00022847"/>
    </source>
</evidence>
<feature type="transmembrane region" description="Helical" evidence="8">
    <location>
        <begin position="33"/>
        <end position="55"/>
    </location>
</feature>
<keyword evidence="4 8" id="KW-0812">Transmembrane</keyword>
<dbReference type="EMBL" id="CADCXU010028063">
    <property type="protein sequence ID" value="CAB0014551.1"/>
    <property type="molecule type" value="Genomic_DNA"/>
</dbReference>
<reference evidence="9 11" key="1">
    <citation type="submission" date="2020-02" db="EMBL/GenBank/DDBJ databases">
        <authorList>
            <person name="Ferguson B K."/>
        </authorList>
    </citation>
    <scope>NUCLEOTIDE SEQUENCE [LARGE SCALE GENOMIC DNA]</scope>
</reference>
<dbReference type="Pfam" id="PF00209">
    <property type="entry name" value="SNF"/>
    <property type="match status" value="1"/>
</dbReference>
<evidence type="ECO:0000256" key="4">
    <source>
        <dbReference type="ARBA" id="ARBA00022692"/>
    </source>
</evidence>
<keyword evidence="11" id="KW-1185">Reference proteome</keyword>
<evidence type="ECO:0000256" key="2">
    <source>
        <dbReference type="ARBA" id="ARBA00006459"/>
    </source>
</evidence>
<protein>
    <submittedName>
        <fullName evidence="9">Uncharacterized protein</fullName>
    </submittedName>
</protein>
<evidence type="ECO:0000256" key="8">
    <source>
        <dbReference type="SAM" id="Phobius"/>
    </source>
</evidence>
<keyword evidence="6 8" id="KW-1133">Transmembrane helix</keyword>
<dbReference type="SUPFAM" id="SSF161070">
    <property type="entry name" value="SNF-like"/>
    <property type="match status" value="1"/>
</dbReference>
<dbReference type="OrthoDB" id="6581954at2759"/>
<proteinExistence type="inferred from homology"/>
<evidence type="ECO:0000256" key="6">
    <source>
        <dbReference type="ARBA" id="ARBA00022989"/>
    </source>
</evidence>
<dbReference type="EMBL" id="CADCXU010028064">
    <property type="protein sequence ID" value="CAB0014554.1"/>
    <property type="molecule type" value="Genomic_DNA"/>
</dbReference>
<evidence type="ECO:0000256" key="1">
    <source>
        <dbReference type="ARBA" id="ARBA00004141"/>
    </source>
</evidence>
<keyword evidence="7 8" id="KW-0472">Membrane</keyword>
<accession>A0A6H5HDI5</accession>
<name>A0A6H5HDI5_9HEMI</name>